<dbReference type="Proteomes" id="UP000030108">
    <property type="component" value="Unassembled WGS sequence"/>
</dbReference>
<evidence type="ECO:0000313" key="3">
    <source>
        <dbReference type="Proteomes" id="UP000030108"/>
    </source>
</evidence>
<feature type="compositionally biased region" description="Acidic residues" evidence="1">
    <location>
        <begin position="121"/>
        <end position="143"/>
    </location>
</feature>
<name>X8JP28_9AGAM</name>
<dbReference type="InterPro" id="IPR004242">
    <property type="entry name" value="Transposase_21"/>
</dbReference>
<protein>
    <submittedName>
        <fullName evidence="2">Transposase family tnp2 protein</fullName>
    </submittedName>
</protein>
<dbReference type="EMBL" id="JATN01000311">
    <property type="protein sequence ID" value="EUC65705.1"/>
    <property type="molecule type" value="Genomic_DNA"/>
</dbReference>
<accession>X8JP28</accession>
<organism evidence="2 3">
    <name type="scientific">Rhizoctonia solani AG-3 Rhs1AP</name>
    <dbReference type="NCBI Taxonomy" id="1086054"/>
    <lineage>
        <taxon>Eukaryota</taxon>
        <taxon>Fungi</taxon>
        <taxon>Dikarya</taxon>
        <taxon>Basidiomycota</taxon>
        <taxon>Agaricomycotina</taxon>
        <taxon>Agaricomycetes</taxon>
        <taxon>Cantharellales</taxon>
        <taxon>Ceratobasidiaceae</taxon>
        <taxon>Rhizoctonia</taxon>
    </lineage>
</organism>
<dbReference type="PANTHER" id="PTHR46579:SF1">
    <property type="entry name" value="F5_8 TYPE C DOMAIN-CONTAINING PROTEIN"/>
    <property type="match status" value="1"/>
</dbReference>
<evidence type="ECO:0000256" key="1">
    <source>
        <dbReference type="SAM" id="MobiDB-lite"/>
    </source>
</evidence>
<comment type="caution">
    <text evidence="2">The sequence shown here is derived from an EMBL/GenBank/DDBJ whole genome shotgun (WGS) entry which is preliminary data.</text>
</comment>
<feature type="region of interest" description="Disordered" evidence="1">
    <location>
        <begin position="750"/>
        <end position="797"/>
    </location>
</feature>
<reference evidence="3" key="1">
    <citation type="journal article" date="2014" name="Genome Announc.">
        <title>Draft genome sequence of the plant-pathogenic soil fungus Rhizoctonia solani anastomosis group 3 strain Rhs1AP.</title>
        <authorList>
            <person name="Cubeta M.A."/>
            <person name="Thomas E."/>
            <person name="Dean R.A."/>
            <person name="Jabaji S."/>
            <person name="Neate S.M."/>
            <person name="Tavantzis S."/>
            <person name="Toda T."/>
            <person name="Vilgalys R."/>
            <person name="Bharathan N."/>
            <person name="Fedorova-Abrams N."/>
            <person name="Pakala S.B."/>
            <person name="Pakala S.M."/>
            <person name="Zafar N."/>
            <person name="Joardar V."/>
            <person name="Losada L."/>
            <person name="Nierman W.C."/>
        </authorList>
    </citation>
    <scope>NUCLEOTIDE SEQUENCE [LARGE SCALE GENOMIC DNA]</scope>
    <source>
        <strain evidence="3">AG-3</strain>
    </source>
</reference>
<dbReference type="AlphaFoldDB" id="X8JP28"/>
<proteinExistence type="predicted"/>
<sequence length="1162" mass="130516">MDACDPRCTLENHKDQLVSKRVRKACTRRLNDLKRRQMNARHSEQPGLSSRERGLPEPQVPAFDFSGHIMRSLASAARPPPEHNDSPEDMDITMPTWGLSADVDAGGISGDSDDDIHSAEIGDDEGSSYDMDGASDADSESSDAEPPIYLSSPAAYDYASDSDGDADVGPSAFDNLYSISPGSSQESLFNLPALSLDLGSSNSTPQDPVAPEESPDVQGNNHEIAGSATPLQPQPHPEASSDVPPPPTHEPEPPKVLPDALRAFREWVLSHSSTGDLTVDAANSFLKTLDFCLEKDLLRCGTETNPEHRLPLTLETLQRHAKVQADLVDIFAVCPDFSCQTLRRLASMSPDRPYVCKKCGKAITRRKITRRRARKPLDHHVPILQYTYCPIVEQLKEILSRPGIWKAIDEHRKHLKREGMGPDTLEDIQHGEIWLNLKKDGELFFGDTDNIGFILMCDWFQPNSRQGAPSYSTGVISLCIANLPPHLRARPENKIVVGVIPGPHEPNVDTINNFLEPMVQELLSLWDKGVAIDDPDNGIPRDICAALVACACDSPAARKLGGFPGTGGTYPCTACWCSHKELHIFDQKFPKRTRREHKRAAKAYSKLPNKAQRQKFLTMKFEDSKPGGYRPSILLNLPYWNPEKMVIIDPMHCLFLGLVDWQFHTVWVEMKHLRPEKELAELQKMVQSTLRPRHCGRPPNGLGTSSAGSLTADPLRSLITIDLPLVIPILWDNVDIRSIDQRAHEEWARRKQIQEKKQAEARKGDKITRAATKARHMKESNNTPTPQIPRKRPRKSKDIEVATISDAGDFSDAEVLANATRIQEDDANERGFLSWRLEDDEGVLLLASAMKLLGSRTVTKGGIEKGQDFLIKYLEKCTKLRGASRIHPNHHMSTHIAKQLLRYGPMHQIWTYSGERLNYTLKNTNNNRHGGGEREKTFAISFHRRRASITRLTNIAVDSNDPLTEWASYMLTLGHSDQRGTVASETSESLDINENVNLHKRRPRKVMRLKPHHFDALADTLGLKHPELSFRRSVREHGSDPVLSSEAQTFESGRTVERVGEIIDIWEHTSLYHSGASGEERLTQTHKFALVRWYKASPIFLPRPVHLWFEEFPHLDIEIHEPEEYLDQEAVIPINNIICHCARMNATIGKDPVWLTIGLERE</sequence>
<gene>
    <name evidence="2" type="ORF">RSOL_452120</name>
</gene>
<feature type="region of interest" description="Disordered" evidence="1">
    <location>
        <begin position="30"/>
        <end position="167"/>
    </location>
</feature>
<feature type="region of interest" description="Disordered" evidence="1">
    <location>
        <begin position="199"/>
        <end position="256"/>
    </location>
</feature>
<dbReference type="Pfam" id="PF02992">
    <property type="entry name" value="Transposase_21"/>
    <property type="match status" value="1"/>
</dbReference>
<feature type="compositionally biased region" description="Basic and acidic residues" evidence="1">
    <location>
        <begin position="750"/>
        <end position="768"/>
    </location>
</feature>
<dbReference type="OrthoDB" id="3239894at2759"/>
<evidence type="ECO:0000313" key="2">
    <source>
        <dbReference type="EMBL" id="EUC65705.1"/>
    </source>
</evidence>
<dbReference type="PANTHER" id="PTHR46579">
    <property type="entry name" value="F5/8 TYPE C DOMAIN-CONTAINING PROTEIN-RELATED"/>
    <property type="match status" value="1"/>
</dbReference>
<feature type="non-terminal residue" evidence="2">
    <location>
        <position position="1162"/>
    </location>
</feature>